<feature type="region of interest" description="Disordered" evidence="1">
    <location>
        <begin position="71"/>
        <end position="93"/>
    </location>
</feature>
<evidence type="ECO:0000313" key="4">
    <source>
        <dbReference type="Proteomes" id="UP000663870"/>
    </source>
</evidence>
<keyword evidence="4" id="KW-1185">Reference proteome</keyword>
<feature type="compositionally biased region" description="Polar residues" evidence="1">
    <location>
        <begin position="71"/>
        <end position="81"/>
    </location>
</feature>
<reference evidence="3" key="1">
    <citation type="submission" date="2021-02" db="EMBL/GenBank/DDBJ databases">
        <authorList>
            <person name="Nowell W R."/>
        </authorList>
    </citation>
    <scope>NUCLEOTIDE SEQUENCE</scope>
</reference>
<sequence length="173" mass="19494">MTKSNQRTIAGNTNTASSYNLEEMIAYIRQNPSAAFGVHQHLTQVPYPQHLNAPIESSTPKRILDASDSDGAQISKQQRVFSNEKQKKPGHMNMSMATNSVNLINRSPVLDQPRQQASEQQQRHLPFEQLKRAVSSNLPCFLIEYDQVGNSKSQPSDVTAAKECRTQHFRIFL</sequence>
<evidence type="ECO:0000313" key="3">
    <source>
        <dbReference type="EMBL" id="CAF1626688.1"/>
    </source>
</evidence>
<organism evidence="3 4">
    <name type="scientific">Rotaria sordida</name>
    <dbReference type="NCBI Taxonomy" id="392033"/>
    <lineage>
        <taxon>Eukaryota</taxon>
        <taxon>Metazoa</taxon>
        <taxon>Spiralia</taxon>
        <taxon>Gnathifera</taxon>
        <taxon>Rotifera</taxon>
        <taxon>Eurotatoria</taxon>
        <taxon>Bdelloidea</taxon>
        <taxon>Philodinida</taxon>
        <taxon>Philodinidae</taxon>
        <taxon>Rotaria</taxon>
    </lineage>
</organism>
<dbReference type="Proteomes" id="UP000663870">
    <property type="component" value="Unassembled WGS sequence"/>
</dbReference>
<comment type="caution">
    <text evidence="3">The sequence shown here is derived from an EMBL/GenBank/DDBJ whole genome shotgun (WGS) entry which is preliminary data.</text>
</comment>
<dbReference type="Proteomes" id="UP000663854">
    <property type="component" value="Unassembled WGS sequence"/>
</dbReference>
<gene>
    <name evidence="3" type="ORF">JXQ802_LOCUS51261</name>
    <name evidence="2" type="ORF">PYM288_LOCUS23003</name>
</gene>
<name>A0A816CVD0_9BILA</name>
<accession>A0A816CVD0</accession>
<evidence type="ECO:0000256" key="1">
    <source>
        <dbReference type="SAM" id="MobiDB-lite"/>
    </source>
</evidence>
<dbReference type="EMBL" id="CAJNOH010001030">
    <property type="protein sequence ID" value="CAF1165848.1"/>
    <property type="molecule type" value="Genomic_DNA"/>
</dbReference>
<dbReference type="AlphaFoldDB" id="A0A816CVD0"/>
<evidence type="ECO:0000313" key="2">
    <source>
        <dbReference type="EMBL" id="CAF1165848.1"/>
    </source>
</evidence>
<dbReference type="EMBL" id="CAJNOL010007271">
    <property type="protein sequence ID" value="CAF1626688.1"/>
    <property type="molecule type" value="Genomic_DNA"/>
</dbReference>
<protein>
    <submittedName>
        <fullName evidence="3">Uncharacterized protein</fullName>
    </submittedName>
</protein>
<proteinExistence type="predicted"/>